<dbReference type="Proteomes" id="UP001151699">
    <property type="component" value="Chromosome A"/>
</dbReference>
<sequence>MEFKTAKSIQFAIFIFSTIICRYISCVNFGYISPIEVVEEWGCHDTEIRLTCGSLDSSIAVLEATFTPNCTETLDGDDNCAHIDLKRLTRAYTSPLIDHQMAETEAGKKFLETMRRSKEIEAALNDSLVTNKIADVKHQNYVELKSKRNSLRSSLEELILEYLRGLSPPGDEENYMEFSKRIRKKREIYVNERNEHENKSDKLDLDTDSVNQRTEIGAMNITVVSDEDYDSDTKYDRYRSVSERSVCVDHRRRITQLDQFALDQSIEDEADDEHNIRRILNY</sequence>
<organism evidence="2 3">
    <name type="scientific">Pseudolycoriella hygida</name>
    <dbReference type="NCBI Taxonomy" id="35572"/>
    <lineage>
        <taxon>Eukaryota</taxon>
        <taxon>Metazoa</taxon>
        <taxon>Ecdysozoa</taxon>
        <taxon>Arthropoda</taxon>
        <taxon>Hexapoda</taxon>
        <taxon>Insecta</taxon>
        <taxon>Pterygota</taxon>
        <taxon>Neoptera</taxon>
        <taxon>Endopterygota</taxon>
        <taxon>Diptera</taxon>
        <taxon>Nematocera</taxon>
        <taxon>Sciaroidea</taxon>
        <taxon>Sciaridae</taxon>
        <taxon>Pseudolycoriella</taxon>
    </lineage>
</organism>
<comment type="caution">
    <text evidence="2">The sequence shown here is derived from an EMBL/GenBank/DDBJ whole genome shotgun (WGS) entry which is preliminary data.</text>
</comment>
<proteinExistence type="predicted"/>
<dbReference type="EMBL" id="WJQU01000001">
    <property type="protein sequence ID" value="KAJ6646103.1"/>
    <property type="molecule type" value="Genomic_DNA"/>
</dbReference>
<feature type="coiled-coil region" evidence="1">
    <location>
        <begin position="141"/>
        <end position="199"/>
    </location>
</feature>
<dbReference type="AlphaFoldDB" id="A0A9Q0S6Q9"/>
<name>A0A9Q0S6Q9_9DIPT</name>
<protein>
    <submittedName>
        <fullName evidence="2">Uncharacterized protein</fullName>
    </submittedName>
</protein>
<keyword evidence="1" id="KW-0175">Coiled coil</keyword>
<keyword evidence="3" id="KW-1185">Reference proteome</keyword>
<evidence type="ECO:0000313" key="2">
    <source>
        <dbReference type="EMBL" id="KAJ6646103.1"/>
    </source>
</evidence>
<evidence type="ECO:0000256" key="1">
    <source>
        <dbReference type="SAM" id="Coils"/>
    </source>
</evidence>
<gene>
    <name evidence="2" type="ORF">Bhyg_01313</name>
</gene>
<feature type="non-terminal residue" evidence="2">
    <location>
        <position position="1"/>
    </location>
</feature>
<evidence type="ECO:0000313" key="3">
    <source>
        <dbReference type="Proteomes" id="UP001151699"/>
    </source>
</evidence>
<accession>A0A9Q0S6Q9</accession>
<reference evidence="2" key="1">
    <citation type="submission" date="2022-07" db="EMBL/GenBank/DDBJ databases">
        <authorList>
            <person name="Trinca V."/>
            <person name="Uliana J.V.C."/>
            <person name="Torres T.T."/>
            <person name="Ward R.J."/>
            <person name="Monesi N."/>
        </authorList>
    </citation>
    <scope>NUCLEOTIDE SEQUENCE</scope>
    <source>
        <strain evidence="2">HSMRA1968</strain>
        <tissue evidence="2">Whole embryos</tissue>
    </source>
</reference>
<dbReference type="OrthoDB" id="6431754at2759"/>